<dbReference type="PANTHER" id="PTHR42760">
    <property type="entry name" value="SHORT-CHAIN DEHYDROGENASES/REDUCTASES FAMILY MEMBER"/>
    <property type="match status" value="1"/>
</dbReference>
<dbReference type="Proteomes" id="UP000886858">
    <property type="component" value="Unassembled WGS sequence"/>
</dbReference>
<dbReference type="Pfam" id="PF00106">
    <property type="entry name" value="adh_short"/>
    <property type="match status" value="1"/>
</dbReference>
<dbReference type="Gene3D" id="3.40.50.720">
    <property type="entry name" value="NAD(P)-binding Rossmann-like Domain"/>
    <property type="match status" value="1"/>
</dbReference>
<dbReference type="PRINTS" id="PR00081">
    <property type="entry name" value="GDHRDH"/>
</dbReference>
<evidence type="ECO:0000256" key="1">
    <source>
        <dbReference type="ARBA" id="ARBA00006484"/>
    </source>
</evidence>
<dbReference type="InterPro" id="IPR036291">
    <property type="entry name" value="NAD(P)-bd_dom_sf"/>
</dbReference>
<dbReference type="GO" id="GO:0008206">
    <property type="term" value="P:bile acid metabolic process"/>
    <property type="evidence" value="ECO:0007669"/>
    <property type="project" value="UniProtKB-ARBA"/>
</dbReference>
<sequence length="220" mass="23792">MEFTGKTALVTGAGVGIGRAVAVKLAQNGAKLVLVDVDPDKLEKLKKEIEEYTGDVLIFQCDVSDEAGVYEVVRKAGTTLGSIDILVNNAALWRGWSSFEKIPIDEWKKFIDINIMGVVYFTRAVLPEMIKNNYGRIINVASVAGVYGNANMVHYSATKGAVIAMTKALAKEVADKGVLVNCVSPGSVSPSENPDMDYYQESELSFMGRTGTDMENANLI</sequence>
<dbReference type="PANTHER" id="PTHR42760:SF133">
    <property type="entry name" value="3-OXOACYL-[ACYL-CARRIER-PROTEIN] REDUCTASE"/>
    <property type="match status" value="1"/>
</dbReference>
<comment type="similarity">
    <text evidence="1 3">Belongs to the short-chain dehydrogenases/reductases (SDR) family.</text>
</comment>
<dbReference type="FunFam" id="3.40.50.720:FF:000084">
    <property type="entry name" value="Short-chain dehydrogenase reductase"/>
    <property type="match status" value="1"/>
</dbReference>
<feature type="non-terminal residue" evidence="4">
    <location>
        <position position="220"/>
    </location>
</feature>
<comment type="caution">
    <text evidence="4">The sequence shown here is derived from an EMBL/GenBank/DDBJ whole genome shotgun (WGS) entry which is preliminary data.</text>
</comment>
<evidence type="ECO:0000313" key="5">
    <source>
        <dbReference type="Proteomes" id="UP000886858"/>
    </source>
</evidence>
<reference evidence="4" key="2">
    <citation type="submission" date="2021-04" db="EMBL/GenBank/DDBJ databases">
        <authorList>
            <person name="Gilroy R."/>
        </authorList>
    </citation>
    <scope>NUCLEOTIDE SEQUENCE</scope>
    <source>
        <strain evidence="4">CHK179-7159</strain>
    </source>
</reference>
<dbReference type="GO" id="GO:0006633">
    <property type="term" value="P:fatty acid biosynthetic process"/>
    <property type="evidence" value="ECO:0007669"/>
    <property type="project" value="TreeGrafter"/>
</dbReference>
<dbReference type="InterPro" id="IPR020904">
    <property type="entry name" value="Sc_DH/Rdtase_CS"/>
</dbReference>
<organism evidence="4 5">
    <name type="scientific">Candidatus Eisenbergiella merdipullorum</name>
    <dbReference type="NCBI Taxonomy" id="2838553"/>
    <lineage>
        <taxon>Bacteria</taxon>
        <taxon>Bacillati</taxon>
        <taxon>Bacillota</taxon>
        <taxon>Clostridia</taxon>
        <taxon>Lachnospirales</taxon>
        <taxon>Lachnospiraceae</taxon>
        <taxon>Eisenbergiella</taxon>
    </lineage>
</organism>
<dbReference type="EMBL" id="DWYY01000167">
    <property type="protein sequence ID" value="HJA94285.1"/>
    <property type="molecule type" value="Genomic_DNA"/>
</dbReference>
<gene>
    <name evidence="4" type="ORF">H9717_14440</name>
</gene>
<dbReference type="GO" id="GO:0016616">
    <property type="term" value="F:oxidoreductase activity, acting on the CH-OH group of donors, NAD or NADP as acceptor"/>
    <property type="evidence" value="ECO:0007669"/>
    <property type="project" value="TreeGrafter"/>
</dbReference>
<dbReference type="InterPro" id="IPR002347">
    <property type="entry name" value="SDR_fam"/>
</dbReference>
<dbReference type="SUPFAM" id="SSF51735">
    <property type="entry name" value="NAD(P)-binding Rossmann-fold domains"/>
    <property type="match status" value="1"/>
</dbReference>
<dbReference type="PROSITE" id="PS00061">
    <property type="entry name" value="ADH_SHORT"/>
    <property type="match status" value="1"/>
</dbReference>
<dbReference type="CDD" id="cd05233">
    <property type="entry name" value="SDR_c"/>
    <property type="match status" value="1"/>
</dbReference>
<accession>A0A9D2I8H0</accession>
<reference evidence="4" key="1">
    <citation type="journal article" date="2021" name="PeerJ">
        <title>Extensive microbial diversity within the chicken gut microbiome revealed by metagenomics and culture.</title>
        <authorList>
            <person name="Gilroy R."/>
            <person name="Ravi A."/>
            <person name="Getino M."/>
            <person name="Pursley I."/>
            <person name="Horton D.L."/>
            <person name="Alikhan N.F."/>
            <person name="Baker D."/>
            <person name="Gharbi K."/>
            <person name="Hall N."/>
            <person name="Watson M."/>
            <person name="Adriaenssens E.M."/>
            <person name="Foster-Nyarko E."/>
            <person name="Jarju S."/>
            <person name="Secka A."/>
            <person name="Antonio M."/>
            <person name="Oren A."/>
            <person name="Chaudhuri R.R."/>
            <person name="La Ragione R."/>
            <person name="Hildebrand F."/>
            <person name="Pallen M.J."/>
        </authorList>
    </citation>
    <scope>NUCLEOTIDE SEQUENCE</scope>
    <source>
        <strain evidence="4">CHK179-7159</strain>
    </source>
</reference>
<evidence type="ECO:0000256" key="2">
    <source>
        <dbReference type="ARBA" id="ARBA00023002"/>
    </source>
</evidence>
<keyword evidence="2" id="KW-0560">Oxidoreductase</keyword>
<evidence type="ECO:0000313" key="4">
    <source>
        <dbReference type="EMBL" id="HJA94285.1"/>
    </source>
</evidence>
<dbReference type="GO" id="GO:0048038">
    <property type="term" value="F:quinone binding"/>
    <property type="evidence" value="ECO:0007669"/>
    <property type="project" value="TreeGrafter"/>
</dbReference>
<dbReference type="PRINTS" id="PR00080">
    <property type="entry name" value="SDRFAMILY"/>
</dbReference>
<protein>
    <submittedName>
        <fullName evidence="4">SDR family oxidoreductase</fullName>
    </submittedName>
</protein>
<evidence type="ECO:0000256" key="3">
    <source>
        <dbReference type="RuleBase" id="RU000363"/>
    </source>
</evidence>
<name>A0A9D2I8H0_9FIRM</name>
<dbReference type="AlphaFoldDB" id="A0A9D2I8H0"/>
<proteinExistence type="inferred from homology"/>